<dbReference type="InterPro" id="IPR004530">
    <property type="entry name" value="Phe-tRNA-synth_IIc_mito"/>
</dbReference>
<dbReference type="FunFam" id="3.30.930.10:FF:000053">
    <property type="entry name" value="Phenylalanyl-tRNA synthetase mitochondrial"/>
    <property type="match status" value="1"/>
</dbReference>
<dbReference type="Pfam" id="PF01409">
    <property type="entry name" value="tRNA-synt_2d"/>
    <property type="match status" value="2"/>
</dbReference>
<evidence type="ECO:0000256" key="7">
    <source>
        <dbReference type="ARBA" id="ARBA00022917"/>
    </source>
</evidence>
<comment type="subcellular location">
    <subcellularLocation>
        <location evidence="1">Mitochondrion matrix</location>
    </subcellularLocation>
</comment>
<keyword evidence="6" id="KW-0067">ATP-binding</keyword>
<evidence type="ECO:0000256" key="14">
    <source>
        <dbReference type="ARBA" id="ARBA00073229"/>
    </source>
</evidence>
<dbReference type="PROSITE" id="PS51447">
    <property type="entry name" value="FDX_ACB"/>
    <property type="match status" value="1"/>
</dbReference>
<keyword evidence="5" id="KW-0547">Nucleotide-binding</keyword>
<dbReference type="PANTHER" id="PTHR11538:SF41">
    <property type="entry name" value="PHENYLALANINE--TRNA LIGASE, MITOCHONDRIAL"/>
    <property type="match status" value="1"/>
</dbReference>
<dbReference type="NCBIfam" id="TIGR00469">
    <property type="entry name" value="pheS_mito"/>
    <property type="match status" value="1"/>
</dbReference>
<evidence type="ECO:0000313" key="18">
    <source>
        <dbReference type="Proteomes" id="UP000053477"/>
    </source>
</evidence>
<dbReference type="SMART" id="SM00896">
    <property type="entry name" value="FDX-ACB"/>
    <property type="match status" value="1"/>
</dbReference>
<evidence type="ECO:0000256" key="10">
    <source>
        <dbReference type="ARBA" id="ARBA00023146"/>
    </source>
</evidence>
<evidence type="ECO:0000256" key="9">
    <source>
        <dbReference type="ARBA" id="ARBA00023128"/>
    </source>
</evidence>
<dbReference type="GO" id="GO:0005524">
    <property type="term" value="F:ATP binding"/>
    <property type="evidence" value="ECO:0007669"/>
    <property type="project" value="UniProtKB-KW"/>
</dbReference>
<dbReference type="FunCoup" id="A0A0H2R3K9">
    <property type="interactions" value="438"/>
</dbReference>
<evidence type="ECO:0000256" key="3">
    <source>
        <dbReference type="ARBA" id="ARBA00012814"/>
    </source>
</evidence>
<feature type="domain" description="FDX-ACB" evidence="16">
    <location>
        <begin position="360"/>
        <end position="452"/>
    </location>
</feature>
<keyword evidence="8" id="KW-0809">Transit peptide</keyword>
<accession>A0A0H2R3K9</accession>
<keyword evidence="18" id="KW-1185">Reference proteome</keyword>
<comment type="function">
    <text evidence="13">Is responsible for the charging of tRNA(Phe) with phenylalanine in mitochondrial translation.</text>
</comment>
<dbReference type="Gene3D" id="3.30.70.380">
    <property type="entry name" value="Ferrodoxin-fold anticodon-binding domain"/>
    <property type="match status" value="1"/>
</dbReference>
<evidence type="ECO:0000256" key="6">
    <source>
        <dbReference type="ARBA" id="ARBA00022840"/>
    </source>
</evidence>
<dbReference type="GO" id="GO:0000049">
    <property type="term" value="F:tRNA binding"/>
    <property type="evidence" value="ECO:0007669"/>
    <property type="project" value="InterPro"/>
</dbReference>
<dbReference type="PANTHER" id="PTHR11538">
    <property type="entry name" value="PHENYLALANYL-TRNA SYNTHETASE"/>
    <property type="match status" value="1"/>
</dbReference>
<keyword evidence="10 17" id="KW-0030">Aminoacyl-tRNA synthetase</keyword>
<evidence type="ECO:0000256" key="8">
    <source>
        <dbReference type="ARBA" id="ARBA00022946"/>
    </source>
</evidence>
<keyword evidence="7" id="KW-0648">Protein biosynthesis</keyword>
<sequence>MFGLRRPPKHASHAFRSWTNTFLRRSLAAPTSRPPSIEILGGTYPTDETTNITPSIISKLPERLYSRPGHPIHILKSLIESHFNQHGAPSTFHCPSADSFSPLVTPKQNFDDLSFPSDHPGRSLQDSYYVNRDLLLRTHTSAHEVELFASGHNSWLFTSDVYRRDEIDASHYPVFHQMEGASVFSTNVTGMKDLVDNIEYTRYATDQKDLEIEDLTVINDENPYQLDHDPEQVDLVIESLKLSINGLLLKLFRDAAGVSRADPLRVRWIPAYFPFTTPSYEVEVFFNGKWLEILGCGVVQDATLQHANVKNKLGWAFGLGLERIAMILTSIPDIRLFWSKDHRFLSQFSSGNLTKFQPYSKYPACYKDLSFWLPGPTVEHNDVFDLVRDCAGDLVENVELIDDFIHPKNQKRSLCFRINYRSMDRSLSNEEVNEIHTRVASLSKDRLGVEIR</sequence>
<evidence type="ECO:0000256" key="11">
    <source>
        <dbReference type="ARBA" id="ARBA00031194"/>
    </source>
</evidence>
<keyword evidence="4" id="KW-0436">Ligase</keyword>
<dbReference type="STRING" id="27342.A0A0H2R3K9"/>
<comment type="similarity">
    <text evidence="2">Belongs to the class-II aminoacyl-tRNA synthetase family.</text>
</comment>
<dbReference type="EC" id="6.1.1.20" evidence="3"/>
<dbReference type="Proteomes" id="UP000053477">
    <property type="component" value="Unassembled WGS sequence"/>
</dbReference>
<evidence type="ECO:0000259" key="15">
    <source>
        <dbReference type="PROSITE" id="PS50862"/>
    </source>
</evidence>
<dbReference type="InterPro" id="IPR045864">
    <property type="entry name" value="aa-tRNA-synth_II/BPL/LPL"/>
</dbReference>
<dbReference type="AlphaFoldDB" id="A0A0H2R3K9"/>
<evidence type="ECO:0000256" key="2">
    <source>
        <dbReference type="ARBA" id="ARBA00008226"/>
    </source>
</evidence>
<dbReference type="InParanoid" id="A0A0H2R3K9"/>
<comment type="catalytic activity">
    <reaction evidence="12">
        <text>tRNA(Phe) + L-phenylalanine + ATP = L-phenylalanyl-tRNA(Phe) + AMP + diphosphate + H(+)</text>
        <dbReference type="Rhea" id="RHEA:19413"/>
        <dbReference type="Rhea" id="RHEA-COMP:9668"/>
        <dbReference type="Rhea" id="RHEA-COMP:9699"/>
        <dbReference type="ChEBI" id="CHEBI:15378"/>
        <dbReference type="ChEBI" id="CHEBI:30616"/>
        <dbReference type="ChEBI" id="CHEBI:33019"/>
        <dbReference type="ChEBI" id="CHEBI:58095"/>
        <dbReference type="ChEBI" id="CHEBI:78442"/>
        <dbReference type="ChEBI" id="CHEBI:78531"/>
        <dbReference type="ChEBI" id="CHEBI:456215"/>
        <dbReference type="EC" id="6.1.1.20"/>
    </reaction>
</comment>
<dbReference type="SUPFAM" id="SSF55681">
    <property type="entry name" value="Class II aaRS and biotin synthetases"/>
    <property type="match status" value="1"/>
</dbReference>
<evidence type="ECO:0000259" key="16">
    <source>
        <dbReference type="PROSITE" id="PS51447"/>
    </source>
</evidence>
<proteinExistence type="inferred from homology"/>
<dbReference type="InterPro" id="IPR002319">
    <property type="entry name" value="Phenylalanyl-tRNA_Synthase"/>
</dbReference>
<dbReference type="SUPFAM" id="SSF54991">
    <property type="entry name" value="Anticodon-binding domain of PheRS"/>
    <property type="match status" value="1"/>
</dbReference>
<name>A0A0H2R3K9_9AGAM</name>
<evidence type="ECO:0000313" key="17">
    <source>
        <dbReference type="EMBL" id="KLO05897.1"/>
    </source>
</evidence>
<evidence type="ECO:0000256" key="5">
    <source>
        <dbReference type="ARBA" id="ARBA00022741"/>
    </source>
</evidence>
<reference evidence="17 18" key="1">
    <citation type="submission" date="2015-04" db="EMBL/GenBank/DDBJ databases">
        <title>Complete genome sequence of Schizopora paradoxa KUC8140, a cosmopolitan wood degrader in East Asia.</title>
        <authorList>
            <consortium name="DOE Joint Genome Institute"/>
            <person name="Min B."/>
            <person name="Park H."/>
            <person name="Jang Y."/>
            <person name="Kim J.-J."/>
            <person name="Kim K.H."/>
            <person name="Pangilinan J."/>
            <person name="Lipzen A."/>
            <person name="Riley R."/>
            <person name="Grigoriev I.V."/>
            <person name="Spatafora J.W."/>
            <person name="Choi I.-G."/>
        </authorList>
    </citation>
    <scope>NUCLEOTIDE SEQUENCE [LARGE SCALE GENOMIC DNA]</scope>
    <source>
        <strain evidence="17 18">KUC8140</strain>
    </source>
</reference>
<gene>
    <name evidence="17" type="ORF">SCHPADRAFT_838771</name>
</gene>
<dbReference type="InterPro" id="IPR006195">
    <property type="entry name" value="aa-tRNA-synth_II"/>
</dbReference>
<dbReference type="EMBL" id="KQ086256">
    <property type="protein sequence ID" value="KLO05897.1"/>
    <property type="molecule type" value="Genomic_DNA"/>
</dbReference>
<evidence type="ECO:0000256" key="13">
    <source>
        <dbReference type="ARBA" id="ARBA00057761"/>
    </source>
</evidence>
<dbReference type="Pfam" id="PF03147">
    <property type="entry name" value="FDX-ACB"/>
    <property type="match status" value="1"/>
</dbReference>
<protein>
    <recommendedName>
        <fullName evidence="14">Phenylalanine--tRNA ligase, mitochondrial</fullName>
        <ecNumber evidence="3">6.1.1.20</ecNumber>
    </recommendedName>
    <alternativeName>
        <fullName evidence="11">Phenylalanyl-tRNA synthetase</fullName>
    </alternativeName>
</protein>
<dbReference type="FunFam" id="3.30.70.380:FF:000002">
    <property type="entry name" value="phenylalanine--tRNA ligase, mitochondrial"/>
    <property type="match status" value="1"/>
</dbReference>
<dbReference type="GO" id="GO:0004826">
    <property type="term" value="F:phenylalanine-tRNA ligase activity"/>
    <property type="evidence" value="ECO:0007669"/>
    <property type="project" value="UniProtKB-EC"/>
</dbReference>
<dbReference type="Gene3D" id="3.30.930.10">
    <property type="entry name" value="Bira Bifunctional Protein, Domain 2"/>
    <property type="match status" value="1"/>
</dbReference>
<dbReference type="PROSITE" id="PS50862">
    <property type="entry name" value="AA_TRNA_LIGASE_II"/>
    <property type="match status" value="1"/>
</dbReference>
<dbReference type="InterPro" id="IPR036690">
    <property type="entry name" value="Fdx_antiC-bd_sf"/>
</dbReference>
<evidence type="ECO:0000256" key="4">
    <source>
        <dbReference type="ARBA" id="ARBA00022598"/>
    </source>
</evidence>
<dbReference type="GO" id="GO:0005759">
    <property type="term" value="C:mitochondrial matrix"/>
    <property type="evidence" value="ECO:0007669"/>
    <property type="project" value="UniProtKB-SubCell"/>
</dbReference>
<dbReference type="InterPro" id="IPR005121">
    <property type="entry name" value="Fdx_antiC-bd"/>
</dbReference>
<feature type="domain" description="Aminoacyl-transfer RNA synthetases class-II family profile" evidence="15">
    <location>
        <begin position="101"/>
        <end position="358"/>
    </location>
</feature>
<organism evidence="17 18">
    <name type="scientific">Schizopora paradoxa</name>
    <dbReference type="NCBI Taxonomy" id="27342"/>
    <lineage>
        <taxon>Eukaryota</taxon>
        <taxon>Fungi</taxon>
        <taxon>Dikarya</taxon>
        <taxon>Basidiomycota</taxon>
        <taxon>Agaricomycotina</taxon>
        <taxon>Agaricomycetes</taxon>
        <taxon>Hymenochaetales</taxon>
        <taxon>Schizoporaceae</taxon>
        <taxon>Schizopora</taxon>
    </lineage>
</organism>
<dbReference type="OrthoDB" id="4457at2759"/>
<dbReference type="GO" id="GO:0006432">
    <property type="term" value="P:phenylalanyl-tRNA aminoacylation"/>
    <property type="evidence" value="ECO:0007669"/>
    <property type="project" value="InterPro"/>
</dbReference>
<evidence type="ECO:0000256" key="12">
    <source>
        <dbReference type="ARBA" id="ARBA00049255"/>
    </source>
</evidence>
<keyword evidence="9" id="KW-0496">Mitochondrion</keyword>
<evidence type="ECO:0000256" key="1">
    <source>
        <dbReference type="ARBA" id="ARBA00004305"/>
    </source>
</evidence>